<dbReference type="EMBL" id="CCYD01000252">
    <property type="protein sequence ID" value="CEG36946.1"/>
    <property type="molecule type" value="Genomic_DNA"/>
</dbReference>
<proteinExistence type="predicted"/>
<evidence type="ECO:0000313" key="4">
    <source>
        <dbReference type="Proteomes" id="UP000054928"/>
    </source>
</evidence>
<protein>
    <submittedName>
        <fullName evidence="3">Uncharacterized protein</fullName>
    </submittedName>
</protein>
<keyword evidence="2" id="KW-0472">Membrane</keyword>
<dbReference type="RefSeq" id="XP_024573315.1">
    <property type="nucleotide sequence ID" value="XM_024722216.1"/>
</dbReference>
<organism evidence="3 4">
    <name type="scientific">Plasmopara halstedii</name>
    <name type="common">Downy mildew of sunflower</name>
    <dbReference type="NCBI Taxonomy" id="4781"/>
    <lineage>
        <taxon>Eukaryota</taxon>
        <taxon>Sar</taxon>
        <taxon>Stramenopiles</taxon>
        <taxon>Oomycota</taxon>
        <taxon>Peronosporomycetes</taxon>
        <taxon>Peronosporales</taxon>
        <taxon>Peronosporaceae</taxon>
        <taxon>Plasmopara</taxon>
    </lineage>
</organism>
<keyword evidence="1" id="KW-0175">Coiled coil</keyword>
<feature type="transmembrane region" description="Helical" evidence="2">
    <location>
        <begin position="99"/>
        <end position="120"/>
    </location>
</feature>
<name>A0A0P1A8E9_PLAHL</name>
<keyword evidence="2" id="KW-0812">Transmembrane</keyword>
<dbReference type="OMA" id="SESCCHR"/>
<feature type="coiled-coil region" evidence="1">
    <location>
        <begin position="13"/>
        <end position="59"/>
    </location>
</feature>
<sequence>MEDELIAQRDAAVAVTKELQRQLQNRCAEMERTFERRTLNAERLRLHAEEKLRRSLEDRDWSESCCRQLLVLTLFFGCGGAVAGWSTGLLVLVVAGEPFVGFLMVLPAMALGMLMGMAVAKTKIHLETNRRYTRNKDTCRHFEVETAINSGLGEKEVPLAPLGSVLGMEDVASENFRSWEQDSHGTEAKEIDVAAGPTSFLHFGWRAAWFTLHATKDIAVGMYHGGDYIRSIFEDLEADCGRCFNCSECLRKCRFSTDVGKLMIHVCAGRASEYVPSAIVVTNRESAIMSSDWSRSGMYISNLWSDKLRQWHATCTDLS</sequence>
<dbReference type="OrthoDB" id="125375at2759"/>
<reference evidence="4" key="1">
    <citation type="submission" date="2014-09" db="EMBL/GenBank/DDBJ databases">
        <authorList>
            <person name="Sharma Rahul"/>
            <person name="Thines Marco"/>
        </authorList>
    </citation>
    <scope>NUCLEOTIDE SEQUENCE [LARGE SCALE GENOMIC DNA]</scope>
</reference>
<keyword evidence="2" id="KW-1133">Transmembrane helix</keyword>
<accession>A0A0P1A8E9</accession>
<dbReference type="Proteomes" id="UP000054928">
    <property type="component" value="Unassembled WGS sequence"/>
</dbReference>
<evidence type="ECO:0000256" key="1">
    <source>
        <dbReference type="SAM" id="Coils"/>
    </source>
</evidence>
<evidence type="ECO:0000256" key="2">
    <source>
        <dbReference type="SAM" id="Phobius"/>
    </source>
</evidence>
<dbReference type="GeneID" id="36399250"/>
<dbReference type="AlphaFoldDB" id="A0A0P1A8E9"/>
<feature type="transmembrane region" description="Helical" evidence="2">
    <location>
        <begin position="69"/>
        <end position="93"/>
    </location>
</feature>
<keyword evidence="4" id="KW-1185">Reference proteome</keyword>
<evidence type="ECO:0000313" key="3">
    <source>
        <dbReference type="EMBL" id="CEG36946.1"/>
    </source>
</evidence>